<accession>A0A9D0ZFB2</accession>
<dbReference type="SUPFAM" id="SSF52518">
    <property type="entry name" value="Thiamin diphosphate-binding fold (THDP-binding)"/>
    <property type="match status" value="1"/>
</dbReference>
<dbReference type="EMBL" id="DVGA01000085">
    <property type="protein sequence ID" value="HIQ79196.1"/>
    <property type="molecule type" value="Genomic_DNA"/>
</dbReference>
<evidence type="ECO:0000259" key="2">
    <source>
        <dbReference type="Pfam" id="PF02775"/>
    </source>
</evidence>
<evidence type="ECO:0000256" key="1">
    <source>
        <dbReference type="ARBA" id="ARBA00023002"/>
    </source>
</evidence>
<dbReference type="GO" id="GO:0045333">
    <property type="term" value="P:cellular respiration"/>
    <property type="evidence" value="ECO:0007669"/>
    <property type="project" value="UniProtKB-ARBA"/>
</dbReference>
<sequence length="245" mass="26336">MEKVYSRPSGIFDGAVTGFCPGCLHSSASKIVCEVLDELGMVDNSCYVQGVGCGGLVVTYFDIDTVAAPHGRACAVASSFKRCSPETLVFTYQGDGDLAAIGLAETMSAANRGENFTVIFINNGIYGMTGGQLAPTTLLGTKTTTTPYGRNIKEHGAPLHMCEILSQLEAPAYIARVTCADVPNVRKAREAVKKAFQYQLDGKGFSFVEFVSNCPTNWGMSPEESLDYIHNTVLKEFPLGEFRAK</sequence>
<comment type="caution">
    <text evidence="3">The sequence shown here is derived from an EMBL/GenBank/DDBJ whole genome shotgun (WGS) entry which is preliminary data.</text>
</comment>
<dbReference type="InterPro" id="IPR051457">
    <property type="entry name" value="2-oxoacid:Fd_oxidoreductase"/>
</dbReference>
<dbReference type="AlphaFoldDB" id="A0A9D0ZFB2"/>
<dbReference type="Pfam" id="PF02775">
    <property type="entry name" value="TPP_enzyme_C"/>
    <property type="match status" value="1"/>
</dbReference>
<dbReference type="PANTHER" id="PTHR48084:SF3">
    <property type="entry name" value="SUBUNIT OF PYRUVATE:FLAVODOXIN OXIDOREDUCTASE"/>
    <property type="match status" value="1"/>
</dbReference>
<dbReference type="PANTHER" id="PTHR48084">
    <property type="entry name" value="2-OXOGLUTARATE OXIDOREDUCTASE SUBUNIT KORB-RELATED"/>
    <property type="match status" value="1"/>
</dbReference>
<proteinExistence type="predicted"/>
<dbReference type="InterPro" id="IPR011766">
    <property type="entry name" value="TPP_enzyme_TPP-bd"/>
</dbReference>
<gene>
    <name evidence="3" type="ORF">IAB77_08050</name>
</gene>
<dbReference type="GO" id="GO:0016625">
    <property type="term" value="F:oxidoreductase activity, acting on the aldehyde or oxo group of donors, iron-sulfur protein as acceptor"/>
    <property type="evidence" value="ECO:0007669"/>
    <property type="project" value="UniProtKB-ARBA"/>
</dbReference>
<name>A0A9D0ZFB2_9FIRM</name>
<feature type="domain" description="Thiamine pyrophosphate enzyme TPP-binding" evidence="2">
    <location>
        <begin position="60"/>
        <end position="209"/>
    </location>
</feature>
<evidence type="ECO:0000313" key="3">
    <source>
        <dbReference type="EMBL" id="HIQ79196.1"/>
    </source>
</evidence>
<dbReference type="Proteomes" id="UP000824262">
    <property type="component" value="Unassembled WGS sequence"/>
</dbReference>
<evidence type="ECO:0000313" key="4">
    <source>
        <dbReference type="Proteomes" id="UP000824262"/>
    </source>
</evidence>
<dbReference type="InterPro" id="IPR029061">
    <property type="entry name" value="THDP-binding"/>
</dbReference>
<dbReference type="GO" id="GO:0030976">
    <property type="term" value="F:thiamine pyrophosphate binding"/>
    <property type="evidence" value="ECO:0007669"/>
    <property type="project" value="InterPro"/>
</dbReference>
<dbReference type="Gene3D" id="3.40.50.970">
    <property type="match status" value="1"/>
</dbReference>
<organism evidence="3 4">
    <name type="scientific">Candidatus Scatomorpha intestinavium</name>
    <dbReference type="NCBI Taxonomy" id="2840922"/>
    <lineage>
        <taxon>Bacteria</taxon>
        <taxon>Bacillati</taxon>
        <taxon>Bacillota</taxon>
        <taxon>Clostridia</taxon>
        <taxon>Eubacteriales</taxon>
        <taxon>Candidatus Scatomorpha</taxon>
    </lineage>
</organism>
<keyword evidence="1" id="KW-0560">Oxidoreductase</keyword>
<reference evidence="3" key="2">
    <citation type="journal article" date="2021" name="PeerJ">
        <title>Extensive microbial diversity within the chicken gut microbiome revealed by metagenomics and culture.</title>
        <authorList>
            <person name="Gilroy R."/>
            <person name="Ravi A."/>
            <person name="Getino M."/>
            <person name="Pursley I."/>
            <person name="Horton D.L."/>
            <person name="Alikhan N.F."/>
            <person name="Baker D."/>
            <person name="Gharbi K."/>
            <person name="Hall N."/>
            <person name="Watson M."/>
            <person name="Adriaenssens E.M."/>
            <person name="Foster-Nyarko E."/>
            <person name="Jarju S."/>
            <person name="Secka A."/>
            <person name="Antonio M."/>
            <person name="Oren A."/>
            <person name="Chaudhuri R.R."/>
            <person name="La Ragione R."/>
            <person name="Hildebrand F."/>
            <person name="Pallen M.J."/>
        </authorList>
    </citation>
    <scope>NUCLEOTIDE SEQUENCE</scope>
    <source>
        <strain evidence="3">ChiBcolR7-354</strain>
    </source>
</reference>
<protein>
    <submittedName>
        <fullName evidence="3">2-oxoglutarate oxidoreductase</fullName>
    </submittedName>
</protein>
<reference evidence="3" key="1">
    <citation type="submission" date="2020-10" db="EMBL/GenBank/DDBJ databases">
        <authorList>
            <person name="Gilroy R."/>
        </authorList>
    </citation>
    <scope>NUCLEOTIDE SEQUENCE</scope>
    <source>
        <strain evidence="3">ChiBcolR7-354</strain>
    </source>
</reference>